<feature type="chain" id="PRO_5041059730" description="Receptor-like serine/threonine-protein kinase" evidence="22">
    <location>
        <begin position="23"/>
        <end position="806"/>
    </location>
</feature>
<gene>
    <name evidence="27" type="ORF">HannXRQ_Chr13g0387671</name>
    <name evidence="26" type="ORF">HanXRQr2_Chr13g0567161</name>
</gene>
<name>A0A251SMR8_HELAN</name>
<keyword evidence="8 27" id="KW-0430">Lectin</keyword>
<dbReference type="EMBL" id="MNCJ02000328">
    <property type="protein sequence ID" value="KAF5771629.1"/>
    <property type="molecule type" value="Genomic_DNA"/>
</dbReference>
<dbReference type="CDD" id="cd14066">
    <property type="entry name" value="STKc_IRAK"/>
    <property type="match status" value="1"/>
</dbReference>
<evidence type="ECO:0000256" key="16">
    <source>
        <dbReference type="ARBA" id="ARBA00023180"/>
    </source>
</evidence>
<keyword evidence="4" id="KW-0597">Phosphoprotein</keyword>
<keyword evidence="14" id="KW-1015">Disulfide bond</keyword>
<evidence type="ECO:0000259" key="25">
    <source>
        <dbReference type="PROSITE" id="PS50948"/>
    </source>
</evidence>
<keyword evidence="28" id="KW-1185">Reference proteome</keyword>
<dbReference type="InterPro" id="IPR001480">
    <property type="entry name" value="Bulb-type_lectin_dom"/>
</dbReference>
<dbReference type="InterPro" id="IPR000719">
    <property type="entry name" value="Prot_kinase_dom"/>
</dbReference>
<dbReference type="InterPro" id="IPR003609">
    <property type="entry name" value="Pan_app"/>
</dbReference>
<evidence type="ECO:0000256" key="18">
    <source>
        <dbReference type="ARBA" id="ARBA00048679"/>
    </source>
</evidence>
<dbReference type="PANTHER" id="PTHR47976">
    <property type="entry name" value="G-TYPE LECTIN S-RECEPTOR-LIKE SERINE/THREONINE-PROTEIN KINASE SD2-5"/>
    <property type="match status" value="1"/>
</dbReference>
<keyword evidence="7 22" id="KW-0732">Signal</keyword>
<evidence type="ECO:0000256" key="10">
    <source>
        <dbReference type="ARBA" id="ARBA00022777"/>
    </source>
</evidence>
<dbReference type="PROSITE" id="PS00108">
    <property type="entry name" value="PROTEIN_KINASE_ST"/>
    <property type="match status" value="1"/>
</dbReference>
<evidence type="ECO:0000259" key="23">
    <source>
        <dbReference type="PROSITE" id="PS50011"/>
    </source>
</evidence>
<reference evidence="26 28" key="1">
    <citation type="journal article" date="2017" name="Nature">
        <title>The sunflower genome provides insights into oil metabolism, flowering and Asterid evolution.</title>
        <authorList>
            <person name="Badouin H."/>
            <person name="Gouzy J."/>
            <person name="Grassa C.J."/>
            <person name="Murat F."/>
            <person name="Staton S.E."/>
            <person name="Cottret L."/>
            <person name="Lelandais-Briere C."/>
            <person name="Owens G.L."/>
            <person name="Carrere S."/>
            <person name="Mayjonade B."/>
            <person name="Legrand L."/>
            <person name="Gill N."/>
            <person name="Kane N.C."/>
            <person name="Bowers J.E."/>
            <person name="Hubner S."/>
            <person name="Bellec A."/>
            <person name="Berard A."/>
            <person name="Berges H."/>
            <person name="Blanchet N."/>
            <person name="Boniface M.C."/>
            <person name="Brunel D."/>
            <person name="Catrice O."/>
            <person name="Chaidir N."/>
            <person name="Claudel C."/>
            <person name="Donnadieu C."/>
            <person name="Faraut T."/>
            <person name="Fievet G."/>
            <person name="Helmstetter N."/>
            <person name="King M."/>
            <person name="Knapp S.J."/>
            <person name="Lai Z."/>
            <person name="Le Paslier M.C."/>
            <person name="Lippi Y."/>
            <person name="Lorenzon L."/>
            <person name="Mandel J.R."/>
            <person name="Marage G."/>
            <person name="Marchand G."/>
            <person name="Marquand E."/>
            <person name="Bret-Mestries E."/>
            <person name="Morien E."/>
            <person name="Nambeesan S."/>
            <person name="Nguyen T."/>
            <person name="Pegot-Espagnet P."/>
            <person name="Pouilly N."/>
            <person name="Raftis F."/>
            <person name="Sallet E."/>
            <person name="Schiex T."/>
            <person name="Thomas J."/>
            <person name="Vandecasteele C."/>
            <person name="Vares D."/>
            <person name="Vear F."/>
            <person name="Vautrin S."/>
            <person name="Crespi M."/>
            <person name="Mangin B."/>
            <person name="Burke J.M."/>
            <person name="Salse J."/>
            <person name="Munos S."/>
            <person name="Vincourt P."/>
            <person name="Rieseberg L.H."/>
            <person name="Langlade N.B."/>
        </authorList>
    </citation>
    <scope>NUCLEOTIDE SEQUENCE [LARGE SCALE GENOMIC DNA]</scope>
    <source>
        <strain evidence="28">cv. SF193</strain>
        <tissue evidence="26">Leaves</tissue>
    </source>
</reference>
<evidence type="ECO:0000256" key="15">
    <source>
        <dbReference type="ARBA" id="ARBA00023170"/>
    </source>
</evidence>
<evidence type="ECO:0000256" key="11">
    <source>
        <dbReference type="ARBA" id="ARBA00022840"/>
    </source>
</evidence>
<dbReference type="SUPFAM" id="SSF51110">
    <property type="entry name" value="alpha-D-mannose-specific plant lectins"/>
    <property type="match status" value="1"/>
</dbReference>
<dbReference type="Pfam" id="PF08276">
    <property type="entry name" value="PAN_2"/>
    <property type="match status" value="1"/>
</dbReference>
<dbReference type="InParanoid" id="A0A251SMR8"/>
<dbReference type="OrthoDB" id="4062651at2759"/>
<evidence type="ECO:0000256" key="9">
    <source>
        <dbReference type="ARBA" id="ARBA00022741"/>
    </source>
</evidence>
<evidence type="ECO:0000256" key="13">
    <source>
        <dbReference type="ARBA" id="ARBA00023136"/>
    </source>
</evidence>
<feature type="domain" description="Protein kinase" evidence="23">
    <location>
        <begin position="495"/>
        <end position="772"/>
    </location>
</feature>
<keyword evidence="11 19" id="KW-0067">ATP-binding</keyword>
<proteinExistence type="inferred from homology"/>
<dbReference type="PROSITE" id="PS50948">
    <property type="entry name" value="PAN"/>
    <property type="match status" value="1"/>
</dbReference>
<dbReference type="FunFam" id="1.10.510.10:FF:000248">
    <property type="entry name" value="S-receptor-like kinase 5"/>
    <property type="match status" value="1"/>
</dbReference>
<evidence type="ECO:0000256" key="7">
    <source>
        <dbReference type="ARBA" id="ARBA00022729"/>
    </source>
</evidence>
<evidence type="ECO:0000256" key="21">
    <source>
        <dbReference type="SAM" id="Phobius"/>
    </source>
</evidence>
<feature type="transmembrane region" description="Helical" evidence="21">
    <location>
        <begin position="439"/>
        <end position="462"/>
    </location>
</feature>
<dbReference type="GO" id="GO:0005524">
    <property type="term" value="F:ATP binding"/>
    <property type="evidence" value="ECO:0007669"/>
    <property type="project" value="UniProtKB-UniRule"/>
</dbReference>
<keyword evidence="3" id="KW-0245">EGF-like domain</keyword>
<dbReference type="PROSITE" id="PS50011">
    <property type="entry name" value="PROTEIN_KINASE_DOM"/>
    <property type="match status" value="1"/>
</dbReference>
<dbReference type="EMBL" id="CM007902">
    <property type="protein sequence ID" value="OTG00145.1"/>
    <property type="molecule type" value="Genomic_DNA"/>
</dbReference>
<dbReference type="EC" id="2.7.11.1" evidence="19"/>
<dbReference type="SMART" id="SM00108">
    <property type="entry name" value="B_lectin"/>
    <property type="match status" value="1"/>
</dbReference>
<dbReference type="InterPro" id="IPR051343">
    <property type="entry name" value="G-type_lectin_kinases/EP1-like"/>
</dbReference>
<dbReference type="GO" id="GO:0004674">
    <property type="term" value="F:protein serine/threonine kinase activity"/>
    <property type="evidence" value="ECO:0007669"/>
    <property type="project" value="UniProtKB-KW"/>
</dbReference>
<feature type="binding site" evidence="20">
    <location>
        <position position="523"/>
    </location>
    <ligand>
        <name>ATP</name>
        <dbReference type="ChEBI" id="CHEBI:30616"/>
    </ligand>
</feature>
<evidence type="ECO:0000256" key="14">
    <source>
        <dbReference type="ARBA" id="ARBA00023157"/>
    </source>
</evidence>
<feature type="domain" description="Apple" evidence="25">
    <location>
        <begin position="342"/>
        <end position="420"/>
    </location>
</feature>
<dbReference type="InterPro" id="IPR017441">
    <property type="entry name" value="Protein_kinase_ATP_BS"/>
</dbReference>
<evidence type="ECO:0000256" key="6">
    <source>
        <dbReference type="ARBA" id="ARBA00022692"/>
    </source>
</evidence>
<reference evidence="27" key="2">
    <citation type="submission" date="2017-02" db="EMBL/GenBank/DDBJ databases">
        <title>Sunflower complete genome.</title>
        <authorList>
            <person name="Langlade N."/>
            <person name="Munos S."/>
        </authorList>
    </citation>
    <scope>NUCLEOTIDE SEQUENCE [LARGE SCALE GENOMIC DNA]</scope>
    <source>
        <tissue evidence="27">Leaves</tissue>
    </source>
</reference>
<dbReference type="GO" id="GO:0030246">
    <property type="term" value="F:carbohydrate binding"/>
    <property type="evidence" value="ECO:0007669"/>
    <property type="project" value="UniProtKB-KW"/>
</dbReference>
<comment type="catalytic activity">
    <reaction evidence="17 19">
        <text>L-threonyl-[protein] + ATP = O-phospho-L-threonyl-[protein] + ADP + H(+)</text>
        <dbReference type="Rhea" id="RHEA:46608"/>
        <dbReference type="Rhea" id="RHEA-COMP:11060"/>
        <dbReference type="Rhea" id="RHEA-COMP:11605"/>
        <dbReference type="ChEBI" id="CHEBI:15378"/>
        <dbReference type="ChEBI" id="CHEBI:30013"/>
        <dbReference type="ChEBI" id="CHEBI:30616"/>
        <dbReference type="ChEBI" id="CHEBI:61977"/>
        <dbReference type="ChEBI" id="CHEBI:456216"/>
        <dbReference type="EC" id="2.7.11.1"/>
    </reaction>
</comment>
<dbReference type="InterPro" id="IPR008271">
    <property type="entry name" value="Ser/Thr_kinase_AS"/>
</dbReference>
<dbReference type="AlphaFoldDB" id="A0A251SMR8"/>
<feature type="domain" description="Bulb-type lectin" evidence="24">
    <location>
        <begin position="38"/>
        <end position="157"/>
    </location>
</feature>
<dbReference type="FunFam" id="2.90.10.30:FF:000003">
    <property type="entry name" value="Os04g0303100 protein"/>
    <property type="match status" value="1"/>
</dbReference>
<dbReference type="InterPro" id="IPR036426">
    <property type="entry name" value="Bulb-type_lectin_dom_sf"/>
</dbReference>
<evidence type="ECO:0000313" key="27">
    <source>
        <dbReference type="EMBL" id="OTG00145.1"/>
    </source>
</evidence>
<dbReference type="PROSITE" id="PS00107">
    <property type="entry name" value="PROTEIN_KINASE_ATP"/>
    <property type="match status" value="1"/>
</dbReference>
<evidence type="ECO:0000256" key="20">
    <source>
        <dbReference type="PROSITE-ProRule" id="PRU10141"/>
    </source>
</evidence>
<dbReference type="GO" id="GO:0016020">
    <property type="term" value="C:membrane"/>
    <property type="evidence" value="ECO:0007669"/>
    <property type="project" value="UniProtKB-SubCell"/>
</dbReference>
<evidence type="ECO:0000256" key="5">
    <source>
        <dbReference type="ARBA" id="ARBA00022679"/>
    </source>
</evidence>
<reference evidence="26" key="3">
    <citation type="submission" date="2020-06" db="EMBL/GenBank/DDBJ databases">
        <title>Helianthus annuus Genome sequencing and assembly Release 2.</title>
        <authorList>
            <person name="Gouzy J."/>
            <person name="Langlade N."/>
            <person name="Munos S."/>
        </authorList>
    </citation>
    <scope>NUCLEOTIDE SEQUENCE</scope>
    <source>
        <tissue evidence="26">Leaves</tissue>
    </source>
</reference>
<evidence type="ECO:0000313" key="28">
    <source>
        <dbReference type="Proteomes" id="UP000215914"/>
    </source>
</evidence>
<comment type="similarity">
    <text evidence="19">Belongs to the protein kinase superfamily. Ser/Thr protein kinase family.</text>
</comment>
<dbReference type="PANTHER" id="PTHR47976:SF30">
    <property type="entry name" value="RECEPTOR-LIKE SERINE_THREONINE-PROTEIN KINASE"/>
    <property type="match status" value="1"/>
</dbReference>
<dbReference type="Proteomes" id="UP000215914">
    <property type="component" value="Chromosome 13"/>
</dbReference>
<sequence length="806" mass="90409">MRISTFFSAFFIILMLSPATVPLKFYYQTANLSTTWTTNYSDYQPMLLSGNKLATFTCGFRCGADGTSCLFSIFIFPNYVTYGRSEVVWSANRGYLVRGDAILNFTAAGDLMLKDGDGSIVWATNTAGKAVAGMNLTDSGNLVLFDDQNLVVWQSFDDPTDSLLPGQKLYQGQKLKSSVSLSNSSGREGMFSIGITDIGLFAYVESNPPQAFYRMLVYPNGNDTHKGRRYVRFLNGSLSLFIRSSEPSDPDVSIYIPTASSVQYIKLMSDGHLKVFEYQSGGWIEVADLLNVGNCSYPLTCGRNSICLAGQQQCSCAGREHFRPVNDRQPNLGCSEITPLRCNSTQDQDLNTVENVKYFTSTADMEGVNMETCKQACRKKCSCKAAFYQYYSHVSSGDCFLLSEIFTMKTVDPLYYNASAFIKVQYVTSHHVSHQVARLVGSTVGSFVLLLVVAIGVMYVVYKRKGDTEMEEGYLDQLPGMPNRFSYEELKTATENFSKKLGQGGFGSVFEGTLVDGMKIAVKCLEGFAQVKKSFLAEVQSIGSIHHVNLIRLRGFCTLKSQWFLVYDFMSNGSLDRWIYHGNREHVLEWESRKKIIIDIAKGLAYLHEECRQKIIHLDIKPQNILLDDNFNAKVSDFGLSKLINKSQTEVMTSIKGTPGYIAPECWSSIITEKADVYSFGIVLLEILCGRKIFDRSQSEESWHLLFVFQKCWEEGTLLDLADRDSEDMQVHKTEVVEMMKVAAWCLQTNYKRRPSMSSVVKVLEGGMHVETNLDYDFTNLRIQEPTVGDQKDFTLLPSSILSGPR</sequence>
<evidence type="ECO:0000256" key="8">
    <source>
        <dbReference type="ARBA" id="ARBA00022734"/>
    </source>
</evidence>
<protein>
    <recommendedName>
        <fullName evidence="19">Receptor-like serine/threonine-protein kinase</fullName>
        <ecNumber evidence="19">2.7.11.1</ecNumber>
    </recommendedName>
</protein>
<dbReference type="CDD" id="cd01098">
    <property type="entry name" value="PAN_AP_plant"/>
    <property type="match status" value="1"/>
</dbReference>
<evidence type="ECO:0000256" key="19">
    <source>
        <dbReference type="PIRNR" id="PIRNR000641"/>
    </source>
</evidence>
<evidence type="ECO:0000256" key="12">
    <source>
        <dbReference type="ARBA" id="ARBA00022989"/>
    </source>
</evidence>
<dbReference type="PROSITE" id="PS50927">
    <property type="entry name" value="BULB_LECTIN"/>
    <property type="match status" value="1"/>
</dbReference>
<dbReference type="SMART" id="SM00220">
    <property type="entry name" value="S_TKc"/>
    <property type="match status" value="1"/>
</dbReference>
<dbReference type="InterPro" id="IPR011009">
    <property type="entry name" value="Kinase-like_dom_sf"/>
</dbReference>
<keyword evidence="12 21" id="KW-1133">Transmembrane helix</keyword>
<evidence type="ECO:0000313" key="26">
    <source>
        <dbReference type="EMBL" id="KAF5771629.1"/>
    </source>
</evidence>
<dbReference type="GO" id="GO:0004672">
    <property type="term" value="F:protein kinase activity"/>
    <property type="evidence" value="ECO:0000318"/>
    <property type="project" value="GO_Central"/>
</dbReference>
<evidence type="ECO:0000256" key="22">
    <source>
        <dbReference type="SAM" id="SignalP"/>
    </source>
</evidence>
<evidence type="ECO:0000256" key="4">
    <source>
        <dbReference type="ARBA" id="ARBA00022553"/>
    </source>
</evidence>
<keyword evidence="5 19" id="KW-0808">Transferase</keyword>
<dbReference type="CDD" id="cd00028">
    <property type="entry name" value="B_lectin"/>
    <property type="match status" value="1"/>
</dbReference>
<organism evidence="27 28">
    <name type="scientific">Helianthus annuus</name>
    <name type="common">Common sunflower</name>
    <dbReference type="NCBI Taxonomy" id="4232"/>
    <lineage>
        <taxon>Eukaryota</taxon>
        <taxon>Viridiplantae</taxon>
        <taxon>Streptophyta</taxon>
        <taxon>Embryophyta</taxon>
        <taxon>Tracheophyta</taxon>
        <taxon>Spermatophyta</taxon>
        <taxon>Magnoliopsida</taxon>
        <taxon>eudicotyledons</taxon>
        <taxon>Gunneridae</taxon>
        <taxon>Pentapetalae</taxon>
        <taxon>asterids</taxon>
        <taxon>campanulids</taxon>
        <taxon>Asterales</taxon>
        <taxon>Asteraceae</taxon>
        <taxon>Asteroideae</taxon>
        <taxon>Heliantheae alliance</taxon>
        <taxon>Heliantheae</taxon>
        <taxon>Helianthus</taxon>
    </lineage>
</organism>
<dbReference type="Gene3D" id="2.90.10.10">
    <property type="entry name" value="Bulb-type lectin domain"/>
    <property type="match status" value="1"/>
</dbReference>
<keyword evidence="6 21" id="KW-0812">Transmembrane</keyword>
<keyword evidence="2 19" id="KW-0723">Serine/threonine-protein kinase</keyword>
<dbReference type="Gene3D" id="1.10.510.10">
    <property type="entry name" value="Transferase(Phosphotransferase) domain 1"/>
    <property type="match status" value="1"/>
</dbReference>
<keyword evidence="13 21" id="KW-0472">Membrane</keyword>
<dbReference type="InterPro" id="IPR024171">
    <property type="entry name" value="SRK-like_kinase"/>
</dbReference>
<dbReference type="OMA" id="HEECTHK"/>
<dbReference type="Pfam" id="PF00069">
    <property type="entry name" value="Pkinase"/>
    <property type="match status" value="1"/>
</dbReference>
<keyword evidence="9 19" id="KW-0547">Nucleotide-binding</keyword>
<dbReference type="PIRSF" id="PIRSF000641">
    <property type="entry name" value="SRK"/>
    <property type="match status" value="1"/>
</dbReference>
<evidence type="ECO:0000256" key="1">
    <source>
        <dbReference type="ARBA" id="ARBA00004479"/>
    </source>
</evidence>
<dbReference type="Gene3D" id="3.30.200.20">
    <property type="entry name" value="Phosphorylase Kinase, domain 1"/>
    <property type="match status" value="1"/>
</dbReference>
<evidence type="ECO:0000256" key="2">
    <source>
        <dbReference type="ARBA" id="ARBA00022527"/>
    </source>
</evidence>
<evidence type="ECO:0000259" key="24">
    <source>
        <dbReference type="PROSITE" id="PS50927"/>
    </source>
</evidence>
<keyword evidence="16" id="KW-0325">Glycoprotein</keyword>
<accession>A0A251SMR8</accession>
<dbReference type="FunFam" id="3.30.200.20:FF:000178">
    <property type="entry name" value="serine/threonine-protein kinase PBS1-like"/>
    <property type="match status" value="1"/>
</dbReference>
<keyword evidence="10 19" id="KW-0418">Kinase</keyword>
<evidence type="ECO:0000256" key="17">
    <source>
        <dbReference type="ARBA" id="ARBA00047899"/>
    </source>
</evidence>
<dbReference type="Pfam" id="PF01453">
    <property type="entry name" value="B_lectin"/>
    <property type="match status" value="1"/>
</dbReference>
<comment type="catalytic activity">
    <reaction evidence="18 19">
        <text>L-seryl-[protein] + ATP = O-phospho-L-seryl-[protein] + ADP + H(+)</text>
        <dbReference type="Rhea" id="RHEA:17989"/>
        <dbReference type="Rhea" id="RHEA-COMP:9863"/>
        <dbReference type="Rhea" id="RHEA-COMP:11604"/>
        <dbReference type="ChEBI" id="CHEBI:15378"/>
        <dbReference type="ChEBI" id="CHEBI:29999"/>
        <dbReference type="ChEBI" id="CHEBI:30616"/>
        <dbReference type="ChEBI" id="CHEBI:83421"/>
        <dbReference type="ChEBI" id="CHEBI:456216"/>
        <dbReference type="EC" id="2.7.11.1"/>
    </reaction>
</comment>
<feature type="signal peptide" evidence="22">
    <location>
        <begin position="1"/>
        <end position="22"/>
    </location>
</feature>
<dbReference type="Gramene" id="mRNA:HanXRQr2_Chr13g0567161">
    <property type="protein sequence ID" value="CDS:HanXRQr2_Chr13g0567161.1"/>
    <property type="gene ID" value="HanXRQr2_Chr13g0567161"/>
</dbReference>
<comment type="subcellular location">
    <subcellularLocation>
        <location evidence="1">Membrane</location>
        <topology evidence="1">Single-pass type I membrane protein</topology>
    </subcellularLocation>
</comment>
<dbReference type="SUPFAM" id="SSF56112">
    <property type="entry name" value="Protein kinase-like (PK-like)"/>
    <property type="match status" value="1"/>
</dbReference>
<evidence type="ECO:0000256" key="3">
    <source>
        <dbReference type="ARBA" id="ARBA00022536"/>
    </source>
</evidence>
<keyword evidence="15" id="KW-0675">Receptor</keyword>